<keyword evidence="1" id="KW-1133">Transmembrane helix</keyword>
<keyword evidence="3" id="KW-1185">Reference proteome</keyword>
<feature type="transmembrane region" description="Helical" evidence="1">
    <location>
        <begin position="142"/>
        <end position="159"/>
    </location>
</feature>
<reference evidence="2 3" key="1">
    <citation type="submission" date="2019-07" db="EMBL/GenBank/DDBJ databases">
        <authorList>
            <person name="Zhao L.H."/>
        </authorList>
    </citation>
    <scope>NUCLEOTIDE SEQUENCE [LARGE SCALE GENOMIC DNA]</scope>
    <source>
        <strain evidence="2 3">Co35</strain>
    </source>
</reference>
<accession>A0A554S6T3</accession>
<sequence>MLDPNWVFLSAALGLFGSLRYAAATVAGRVRPNLVTWSLWAAAPLIAFLAQLDAGVGLPAVPTLSAGLGPLVVVVASLAARRHRASLGPFDLACGVTAAVALGVWIGLGQAPAAVIIAVVADGVAALPTIVKAWRDPWSEQATFYALVGVGAVITLLTITSWEPAAWAFAGYILGLCTLLCAVLVARRRHLR</sequence>
<dbReference type="Proteomes" id="UP000316988">
    <property type="component" value="Unassembled WGS sequence"/>
</dbReference>
<dbReference type="AlphaFoldDB" id="A0A554S6T3"/>
<feature type="transmembrane region" description="Helical" evidence="1">
    <location>
        <begin position="58"/>
        <end position="80"/>
    </location>
</feature>
<feature type="transmembrane region" description="Helical" evidence="1">
    <location>
        <begin position="87"/>
        <end position="106"/>
    </location>
</feature>
<protein>
    <submittedName>
        <fullName evidence="2">Uncharacterized protein</fullName>
    </submittedName>
</protein>
<dbReference type="RefSeq" id="WP_143914012.1">
    <property type="nucleotide sequence ID" value="NZ_VLNT01000011.1"/>
</dbReference>
<feature type="transmembrane region" description="Helical" evidence="1">
    <location>
        <begin position="6"/>
        <end position="22"/>
    </location>
</feature>
<evidence type="ECO:0000313" key="3">
    <source>
        <dbReference type="Proteomes" id="UP000316988"/>
    </source>
</evidence>
<evidence type="ECO:0000256" key="1">
    <source>
        <dbReference type="SAM" id="Phobius"/>
    </source>
</evidence>
<feature type="transmembrane region" description="Helical" evidence="1">
    <location>
        <begin position="34"/>
        <end position="52"/>
    </location>
</feature>
<keyword evidence="1" id="KW-0472">Membrane</keyword>
<name>A0A554S6T3_9ACTN</name>
<dbReference type="EMBL" id="VLNT01000011">
    <property type="protein sequence ID" value="TSD62068.1"/>
    <property type="molecule type" value="Genomic_DNA"/>
</dbReference>
<feature type="transmembrane region" description="Helical" evidence="1">
    <location>
        <begin position="165"/>
        <end position="186"/>
    </location>
</feature>
<gene>
    <name evidence="2" type="ORF">FNM00_13200</name>
</gene>
<keyword evidence="1" id="KW-0812">Transmembrane</keyword>
<comment type="caution">
    <text evidence="2">The sequence shown here is derived from an EMBL/GenBank/DDBJ whole genome shotgun (WGS) entry which is preliminary data.</text>
</comment>
<dbReference type="OrthoDB" id="2242787at2"/>
<organism evidence="2 3">
    <name type="scientific">Aeromicrobium piscarium</name>
    <dbReference type="NCBI Taxonomy" id="2590901"/>
    <lineage>
        <taxon>Bacteria</taxon>
        <taxon>Bacillati</taxon>
        <taxon>Actinomycetota</taxon>
        <taxon>Actinomycetes</taxon>
        <taxon>Propionibacteriales</taxon>
        <taxon>Nocardioidaceae</taxon>
        <taxon>Aeromicrobium</taxon>
    </lineage>
</organism>
<proteinExistence type="predicted"/>
<feature type="transmembrane region" description="Helical" evidence="1">
    <location>
        <begin position="112"/>
        <end position="130"/>
    </location>
</feature>
<evidence type="ECO:0000313" key="2">
    <source>
        <dbReference type="EMBL" id="TSD62068.1"/>
    </source>
</evidence>